<dbReference type="AlphaFoldDB" id="A0A328VA90"/>
<dbReference type="Pfam" id="PF01869">
    <property type="entry name" value="BcrAD_BadFG"/>
    <property type="match status" value="1"/>
</dbReference>
<dbReference type="OrthoDB" id="9772633at2"/>
<dbReference type="RefSeq" id="WP_112426426.1">
    <property type="nucleotide sequence ID" value="NZ_MCIF01000002.1"/>
</dbReference>
<evidence type="ECO:0000313" key="2">
    <source>
        <dbReference type="EMBL" id="RAQ94488.1"/>
    </source>
</evidence>
<dbReference type="EMBL" id="MCIF01000002">
    <property type="protein sequence ID" value="RAQ94488.1"/>
    <property type="molecule type" value="Genomic_DNA"/>
</dbReference>
<dbReference type="InterPro" id="IPR043129">
    <property type="entry name" value="ATPase_NBD"/>
</dbReference>
<name>A0A328VA90_9CHLR</name>
<sequence>MRSCVLAVDGGNTKTLALVATLDGQIRGYGRAGCGDIYHIPPGEQASIHEPAALDEIERAVKTALKQASCHPADLEAAVFNMAGADWPEDLALLETAMQARGYGQRLLVQNDALGVLHPACIGSATNSGVSVICGTGAATGARGPDGRTWHSSHWQDSVQGASHLGQQALTAVFHAELGISPPTTLRERVLAYFGTSSVEDVLHRLTARLSQETRPLSGLAAALLDEAEAGDSVARHLVRKHGSALGDFANVAARRVGLEGQPFPLVLAGGVLRHPSPLLAEAIITRVHSRSPQAQPTRPRFEPVIGVLFSALELAGQRIDEQLISRLLPTLPPASFFDTLG</sequence>
<dbReference type="InterPro" id="IPR052519">
    <property type="entry name" value="Euk-type_GlcNAc_Kinase"/>
</dbReference>
<dbReference type="PANTHER" id="PTHR43190:SF3">
    <property type="entry name" value="N-ACETYL-D-GLUCOSAMINE KINASE"/>
    <property type="match status" value="1"/>
</dbReference>
<protein>
    <recommendedName>
        <fullName evidence="1">ATPase BadF/BadG/BcrA/BcrD type domain-containing protein</fullName>
    </recommendedName>
</protein>
<dbReference type="SUPFAM" id="SSF53067">
    <property type="entry name" value="Actin-like ATPase domain"/>
    <property type="match status" value="2"/>
</dbReference>
<proteinExistence type="predicted"/>
<accession>A0A328VA90</accession>
<feature type="domain" description="ATPase BadF/BadG/BcrA/BcrD type" evidence="1">
    <location>
        <begin position="8"/>
        <end position="308"/>
    </location>
</feature>
<reference evidence="2 3" key="1">
    <citation type="submission" date="2016-08" db="EMBL/GenBank/DDBJ databases">
        <title>Analysis of Carbohydrate Active Enzymes in Thermogemmatispora T81 Reveals Carbohydrate Degradation Ability.</title>
        <authorList>
            <person name="Tomazini A."/>
            <person name="Lal S."/>
            <person name="Stott M."/>
            <person name="Henrissat B."/>
            <person name="Polikarpov I."/>
            <person name="Sparling R."/>
            <person name="Levin D.B."/>
        </authorList>
    </citation>
    <scope>NUCLEOTIDE SEQUENCE [LARGE SCALE GENOMIC DNA]</scope>
    <source>
        <strain evidence="2 3">T81</strain>
    </source>
</reference>
<evidence type="ECO:0000259" key="1">
    <source>
        <dbReference type="Pfam" id="PF01869"/>
    </source>
</evidence>
<gene>
    <name evidence="2" type="ORF">A4R35_03010</name>
</gene>
<dbReference type="Proteomes" id="UP000248706">
    <property type="component" value="Unassembled WGS sequence"/>
</dbReference>
<dbReference type="PANTHER" id="PTHR43190">
    <property type="entry name" value="N-ACETYL-D-GLUCOSAMINE KINASE"/>
    <property type="match status" value="1"/>
</dbReference>
<organism evidence="2 3">
    <name type="scientific">Thermogemmatispora tikiterensis</name>
    <dbReference type="NCBI Taxonomy" id="1825093"/>
    <lineage>
        <taxon>Bacteria</taxon>
        <taxon>Bacillati</taxon>
        <taxon>Chloroflexota</taxon>
        <taxon>Ktedonobacteria</taxon>
        <taxon>Thermogemmatisporales</taxon>
        <taxon>Thermogemmatisporaceae</taxon>
        <taxon>Thermogemmatispora</taxon>
    </lineage>
</organism>
<dbReference type="InterPro" id="IPR002731">
    <property type="entry name" value="ATPase_BadF"/>
</dbReference>
<comment type="caution">
    <text evidence="2">The sequence shown here is derived from an EMBL/GenBank/DDBJ whole genome shotgun (WGS) entry which is preliminary data.</text>
</comment>
<dbReference type="Gene3D" id="3.30.420.40">
    <property type="match status" value="2"/>
</dbReference>
<keyword evidence="3" id="KW-1185">Reference proteome</keyword>
<evidence type="ECO:0000313" key="3">
    <source>
        <dbReference type="Proteomes" id="UP000248706"/>
    </source>
</evidence>